<reference evidence="2 3" key="1">
    <citation type="submission" date="2020-07" db="EMBL/GenBank/DDBJ databases">
        <title>Sequencing the genomes of 1000 actinobacteria strains.</title>
        <authorList>
            <person name="Klenk H.-P."/>
        </authorList>
    </citation>
    <scope>NUCLEOTIDE SEQUENCE [LARGE SCALE GENOMIC DNA]</scope>
    <source>
        <strain evidence="2 3">DSM 40398</strain>
    </source>
</reference>
<dbReference type="CDD" id="cd00531">
    <property type="entry name" value="NTF2_like"/>
    <property type="match status" value="1"/>
</dbReference>
<name>A0A7Y9JDH9_9ACTN</name>
<dbReference type="Gene3D" id="3.10.450.50">
    <property type="match status" value="1"/>
</dbReference>
<dbReference type="AlphaFoldDB" id="A0A7Y9JDH9"/>
<organism evidence="2 3">
    <name type="scientific">Actinomadura luteofluorescens</name>
    <dbReference type="NCBI Taxonomy" id="46163"/>
    <lineage>
        <taxon>Bacteria</taxon>
        <taxon>Bacillati</taxon>
        <taxon>Actinomycetota</taxon>
        <taxon>Actinomycetes</taxon>
        <taxon>Streptosporangiales</taxon>
        <taxon>Thermomonosporaceae</taxon>
        <taxon>Actinomadura</taxon>
    </lineage>
</organism>
<proteinExistence type="predicted"/>
<accession>A0A7Y9JDH9</accession>
<dbReference type="Pfam" id="PF13577">
    <property type="entry name" value="SnoaL_4"/>
    <property type="match status" value="1"/>
</dbReference>
<dbReference type="RefSeq" id="WP_179842417.1">
    <property type="nucleotide sequence ID" value="NZ_JACCBA010000001.1"/>
</dbReference>
<keyword evidence="2" id="KW-0413">Isomerase</keyword>
<comment type="caution">
    <text evidence="2">The sequence shown here is derived from an EMBL/GenBank/DDBJ whole genome shotgun (WGS) entry which is preliminary data.</text>
</comment>
<dbReference type="Proteomes" id="UP000529783">
    <property type="component" value="Unassembled WGS sequence"/>
</dbReference>
<dbReference type="InterPro" id="IPR032710">
    <property type="entry name" value="NTF2-like_dom_sf"/>
</dbReference>
<evidence type="ECO:0000313" key="2">
    <source>
        <dbReference type="EMBL" id="NYD44905.1"/>
    </source>
</evidence>
<dbReference type="InterPro" id="IPR037401">
    <property type="entry name" value="SnoaL-like"/>
</dbReference>
<dbReference type="GO" id="GO:0016853">
    <property type="term" value="F:isomerase activity"/>
    <property type="evidence" value="ECO:0007669"/>
    <property type="project" value="UniProtKB-KW"/>
</dbReference>
<dbReference type="EMBL" id="JACCBA010000001">
    <property type="protein sequence ID" value="NYD44905.1"/>
    <property type="molecule type" value="Genomic_DNA"/>
</dbReference>
<gene>
    <name evidence="2" type="ORF">BJY14_000888</name>
</gene>
<keyword evidence="3" id="KW-1185">Reference proteome</keyword>
<dbReference type="SUPFAM" id="SSF54427">
    <property type="entry name" value="NTF2-like"/>
    <property type="match status" value="1"/>
</dbReference>
<protein>
    <submittedName>
        <fullName evidence="2">Ketosteroid isomerase-like protein</fullName>
    </submittedName>
</protein>
<sequence length="157" mass="17457">MPPTNPPTGSASRLQWLVDRAAISDLLIDVARALDDRDWQGYAADFTEDGVLTVSPLIAQTITHRGREGMAEFVAGNLGRYAGTHHLSTNHEITLDGDTAEARSCFFAAHLIDANDPRRHADGAGWHHWKLRRTPEGWRCSHLTLEIRYFSGEVLLS</sequence>
<feature type="domain" description="SnoaL-like" evidence="1">
    <location>
        <begin position="17"/>
        <end position="143"/>
    </location>
</feature>
<evidence type="ECO:0000313" key="3">
    <source>
        <dbReference type="Proteomes" id="UP000529783"/>
    </source>
</evidence>
<evidence type="ECO:0000259" key="1">
    <source>
        <dbReference type="Pfam" id="PF13577"/>
    </source>
</evidence>